<dbReference type="PANTHER" id="PTHR30419">
    <property type="entry name" value="HTH-TYPE TRANSCRIPTIONAL REGULATOR YBHD"/>
    <property type="match status" value="1"/>
</dbReference>
<dbReference type="Gene3D" id="1.10.10.10">
    <property type="entry name" value="Winged helix-like DNA-binding domain superfamily/Winged helix DNA-binding domain"/>
    <property type="match status" value="1"/>
</dbReference>
<dbReference type="InterPro" id="IPR005119">
    <property type="entry name" value="LysR_subst-bd"/>
</dbReference>
<name>A0A225MBT9_9BURK</name>
<evidence type="ECO:0000313" key="7">
    <source>
        <dbReference type="Proteomes" id="UP000214603"/>
    </source>
</evidence>
<dbReference type="GO" id="GO:0003700">
    <property type="term" value="F:DNA-binding transcription factor activity"/>
    <property type="evidence" value="ECO:0007669"/>
    <property type="project" value="InterPro"/>
</dbReference>
<accession>A0A225MBT9</accession>
<dbReference type="InterPro" id="IPR000847">
    <property type="entry name" value="LysR_HTH_N"/>
</dbReference>
<dbReference type="InterPro" id="IPR050950">
    <property type="entry name" value="HTH-type_LysR_regulators"/>
</dbReference>
<evidence type="ECO:0000256" key="4">
    <source>
        <dbReference type="ARBA" id="ARBA00023163"/>
    </source>
</evidence>
<dbReference type="SUPFAM" id="SSF53850">
    <property type="entry name" value="Periplasmic binding protein-like II"/>
    <property type="match status" value="1"/>
</dbReference>
<gene>
    <name evidence="6" type="ORF">CEY11_17110</name>
</gene>
<comment type="similarity">
    <text evidence="1">Belongs to the LysR transcriptional regulatory family.</text>
</comment>
<dbReference type="InterPro" id="IPR036390">
    <property type="entry name" value="WH_DNA-bd_sf"/>
</dbReference>
<organism evidence="6 7">
    <name type="scientific">Candidimonas nitroreducens</name>
    <dbReference type="NCBI Taxonomy" id="683354"/>
    <lineage>
        <taxon>Bacteria</taxon>
        <taxon>Pseudomonadati</taxon>
        <taxon>Pseudomonadota</taxon>
        <taxon>Betaproteobacteria</taxon>
        <taxon>Burkholderiales</taxon>
        <taxon>Alcaligenaceae</taxon>
        <taxon>Candidimonas</taxon>
    </lineage>
</organism>
<dbReference type="Proteomes" id="UP000214603">
    <property type="component" value="Unassembled WGS sequence"/>
</dbReference>
<keyword evidence="4" id="KW-0804">Transcription</keyword>
<keyword evidence="2" id="KW-0805">Transcription regulation</keyword>
<evidence type="ECO:0000256" key="3">
    <source>
        <dbReference type="ARBA" id="ARBA00023125"/>
    </source>
</evidence>
<dbReference type="SUPFAM" id="SSF46785">
    <property type="entry name" value="Winged helix' DNA-binding domain"/>
    <property type="match status" value="1"/>
</dbReference>
<dbReference type="OrthoDB" id="9785974at2"/>
<evidence type="ECO:0000313" key="6">
    <source>
        <dbReference type="EMBL" id="OWT57610.1"/>
    </source>
</evidence>
<dbReference type="EMBL" id="NJIH01000009">
    <property type="protein sequence ID" value="OWT57610.1"/>
    <property type="molecule type" value="Genomic_DNA"/>
</dbReference>
<sequence length="294" mass="32453">MLPDLTSLELFRRAYELGSLSKAAKELHLTLSAASRRIAILEQRMNVQLLRRTSTGVLPTAAGTALAFHAKQLLLQAEKLHVEIGDYADGSRGVVRMCATASALSGPLPQDLAAFTESNPRLKIELLERRTAEGIAAVRDGRSDIAIVHASDPLLAELRFEHYRAENLVAVVPREHPLNNRSIAFHRLLDYDFVGLEGNTPLMALLQDASRAAGKTLRLTVQVWSFDVVCRMIKANMGIGVLPNQAAKTYCNGLKLRTIALSDKWASRYSYICTPNTKLSVAAQRMVEHLRSTR</sequence>
<dbReference type="PANTHER" id="PTHR30419:SF2">
    <property type="entry name" value="LYSR FAMILY TRANSCRIPTIONAL REGULATOR"/>
    <property type="match status" value="1"/>
</dbReference>
<dbReference type="AlphaFoldDB" id="A0A225MBT9"/>
<feature type="domain" description="HTH lysR-type" evidence="5">
    <location>
        <begin position="3"/>
        <end position="60"/>
    </location>
</feature>
<dbReference type="PROSITE" id="PS50931">
    <property type="entry name" value="HTH_LYSR"/>
    <property type="match status" value="1"/>
</dbReference>
<protein>
    <submittedName>
        <fullName evidence="6">LysR family transcriptional regulator</fullName>
    </submittedName>
</protein>
<dbReference type="GO" id="GO:0003677">
    <property type="term" value="F:DNA binding"/>
    <property type="evidence" value="ECO:0007669"/>
    <property type="project" value="UniProtKB-KW"/>
</dbReference>
<reference evidence="7" key="1">
    <citation type="submission" date="2017-06" db="EMBL/GenBank/DDBJ databases">
        <title>Herbaspirillum phytohormonus sp. nov., isolated from the root nodule of Robinia pseudoacacia in lead-zinc mine.</title>
        <authorList>
            <person name="Fan M."/>
            <person name="Lin Y."/>
        </authorList>
    </citation>
    <scope>NUCLEOTIDE SEQUENCE [LARGE SCALE GENOMIC DNA]</scope>
    <source>
        <strain evidence="7">SC-089</strain>
    </source>
</reference>
<dbReference type="Gene3D" id="3.40.190.290">
    <property type="match status" value="1"/>
</dbReference>
<dbReference type="Pfam" id="PF03466">
    <property type="entry name" value="LysR_substrate"/>
    <property type="match status" value="1"/>
</dbReference>
<keyword evidence="3" id="KW-0238">DNA-binding</keyword>
<evidence type="ECO:0000256" key="2">
    <source>
        <dbReference type="ARBA" id="ARBA00023015"/>
    </source>
</evidence>
<dbReference type="GO" id="GO:0005829">
    <property type="term" value="C:cytosol"/>
    <property type="evidence" value="ECO:0007669"/>
    <property type="project" value="TreeGrafter"/>
</dbReference>
<comment type="caution">
    <text evidence="6">The sequence shown here is derived from an EMBL/GenBank/DDBJ whole genome shotgun (WGS) entry which is preliminary data.</text>
</comment>
<keyword evidence="7" id="KW-1185">Reference proteome</keyword>
<evidence type="ECO:0000256" key="1">
    <source>
        <dbReference type="ARBA" id="ARBA00009437"/>
    </source>
</evidence>
<evidence type="ECO:0000259" key="5">
    <source>
        <dbReference type="PROSITE" id="PS50931"/>
    </source>
</evidence>
<dbReference type="Pfam" id="PF00126">
    <property type="entry name" value="HTH_1"/>
    <property type="match status" value="1"/>
</dbReference>
<dbReference type="InterPro" id="IPR036388">
    <property type="entry name" value="WH-like_DNA-bd_sf"/>
</dbReference>
<proteinExistence type="inferred from homology"/>
<dbReference type="RefSeq" id="WP_088604615.1">
    <property type="nucleotide sequence ID" value="NZ_NJIH01000009.1"/>
</dbReference>